<organism evidence="7 8">
    <name type="scientific">Russula ochroleuca</name>
    <dbReference type="NCBI Taxonomy" id="152965"/>
    <lineage>
        <taxon>Eukaryota</taxon>
        <taxon>Fungi</taxon>
        <taxon>Dikarya</taxon>
        <taxon>Basidiomycota</taxon>
        <taxon>Agaricomycotina</taxon>
        <taxon>Agaricomycetes</taxon>
        <taxon>Russulales</taxon>
        <taxon>Russulaceae</taxon>
        <taxon>Russula</taxon>
    </lineage>
</organism>
<dbReference type="GO" id="GO:0005737">
    <property type="term" value="C:cytoplasm"/>
    <property type="evidence" value="ECO:0007669"/>
    <property type="project" value="TreeGrafter"/>
</dbReference>
<dbReference type="InterPro" id="IPR001611">
    <property type="entry name" value="Leu-rich_rpt"/>
</dbReference>
<dbReference type="Pfam" id="PF13855">
    <property type="entry name" value="LRR_8"/>
    <property type="match status" value="3"/>
</dbReference>
<dbReference type="SUPFAM" id="SSF52058">
    <property type="entry name" value="L domain-like"/>
    <property type="match status" value="2"/>
</dbReference>
<reference evidence="7" key="2">
    <citation type="journal article" date="2020" name="Nat. Commun.">
        <title>Large-scale genome sequencing of mycorrhizal fungi provides insights into the early evolution of symbiotic traits.</title>
        <authorList>
            <person name="Miyauchi S."/>
            <person name="Kiss E."/>
            <person name="Kuo A."/>
            <person name="Drula E."/>
            <person name="Kohler A."/>
            <person name="Sanchez-Garcia M."/>
            <person name="Morin E."/>
            <person name="Andreopoulos B."/>
            <person name="Barry K.W."/>
            <person name="Bonito G."/>
            <person name="Buee M."/>
            <person name="Carver A."/>
            <person name="Chen C."/>
            <person name="Cichocki N."/>
            <person name="Clum A."/>
            <person name="Culley D."/>
            <person name="Crous P.W."/>
            <person name="Fauchery L."/>
            <person name="Girlanda M."/>
            <person name="Hayes R.D."/>
            <person name="Keri Z."/>
            <person name="LaButti K."/>
            <person name="Lipzen A."/>
            <person name="Lombard V."/>
            <person name="Magnuson J."/>
            <person name="Maillard F."/>
            <person name="Murat C."/>
            <person name="Nolan M."/>
            <person name="Ohm R.A."/>
            <person name="Pangilinan J."/>
            <person name="Pereira M.F."/>
            <person name="Perotto S."/>
            <person name="Peter M."/>
            <person name="Pfister S."/>
            <person name="Riley R."/>
            <person name="Sitrit Y."/>
            <person name="Stielow J.B."/>
            <person name="Szollosi G."/>
            <person name="Zifcakova L."/>
            <person name="Stursova M."/>
            <person name="Spatafora J.W."/>
            <person name="Tedersoo L."/>
            <person name="Vaario L.M."/>
            <person name="Yamada A."/>
            <person name="Yan M."/>
            <person name="Wang P."/>
            <person name="Xu J."/>
            <person name="Bruns T."/>
            <person name="Baldrian P."/>
            <person name="Vilgalys R."/>
            <person name="Dunand C."/>
            <person name="Henrissat B."/>
            <person name="Grigoriev I.V."/>
            <person name="Hibbett D."/>
            <person name="Nagy L.G."/>
            <person name="Martin F.M."/>
        </authorList>
    </citation>
    <scope>NUCLEOTIDE SEQUENCE</scope>
    <source>
        <strain evidence="7">Prilba</strain>
    </source>
</reference>
<evidence type="ECO:0000313" key="8">
    <source>
        <dbReference type="Proteomes" id="UP000759537"/>
    </source>
</evidence>
<dbReference type="InterPro" id="IPR003591">
    <property type="entry name" value="Leu-rich_rpt_typical-subtyp"/>
</dbReference>
<feature type="compositionally biased region" description="Polar residues" evidence="4">
    <location>
        <begin position="19"/>
        <end position="29"/>
    </location>
</feature>
<keyword evidence="8" id="KW-1185">Reference proteome</keyword>
<protein>
    <recommendedName>
        <fullName evidence="9">Adenylate cyclase</fullName>
    </recommendedName>
</protein>
<comment type="caution">
    <text evidence="7">The sequence shown here is derived from an EMBL/GenBank/DDBJ whole genome shotgun (WGS) entry which is preliminary data.</text>
</comment>
<proteinExistence type="predicted"/>
<dbReference type="SMART" id="SM00332">
    <property type="entry name" value="PP2Cc"/>
    <property type="match status" value="1"/>
</dbReference>
<reference evidence="7" key="1">
    <citation type="submission" date="2019-10" db="EMBL/GenBank/DDBJ databases">
        <authorList>
            <consortium name="DOE Joint Genome Institute"/>
            <person name="Kuo A."/>
            <person name="Miyauchi S."/>
            <person name="Kiss E."/>
            <person name="Drula E."/>
            <person name="Kohler A."/>
            <person name="Sanchez-Garcia M."/>
            <person name="Andreopoulos B."/>
            <person name="Barry K.W."/>
            <person name="Bonito G."/>
            <person name="Buee M."/>
            <person name="Carver A."/>
            <person name="Chen C."/>
            <person name="Cichocki N."/>
            <person name="Clum A."/>
            <person name="Culley D."/>
            <person name="Crous P.W."/>
            <person name="Fauchery L."/>
            <person name="Girlanda M."/>
            <person name="Hayes R."/>
            <person name="Keri Z."/>
            <person name="LaButti K."/>
            <person name="Lipzen A."/>
            <person name="Lombard V."/>
            <person name="Magnuson J."/>
            <person name="Maillard F."/>
            <person name="Morin E."/>
            <person name="Murat C."/>
            <person name="Nolan M."/>
            <person name="Ohm R."/>
            <person name="Pangilinan J."/>
            <person name="Pereira M."/>
            <person name="Perotto S."/>
            <person name="Peter M."/>
            <person name="Riley R."/>
            <person name="Sitrit Y."/>
            <person name="Stielow B."/>
            <person name="Szollosi G."/>
            <person name="Zifcakova L."/>
            <person name="Stursova M."/>
            <person name="Spatafora J.W."/>
            <person name="Tedersoo L."/>
            <person name="Vaario L.-M."/>
            <person name="Yamada A."/>
            <person name="Yan M."/>
            <person name="Wang P."/>
            <person name="Xu J."/>
            <person name="Bruns T."/>
            <person name="Baldrian P."/>
            <person name="Vilgalys R."/>
            <person name="Henrissat B."/>
            <person name="Grigoriev I.V."/>
            <person name="Hibbett D."/>
            <person name="Nagy L.G."/>
            <person name="Martin F.M."/>
        </authorList>
    </citation>
    <scope>NUCLEOTIDE SEQUENCE</scope>
    <source>
        <strain evidence="7">Prilba</strain>
    </source>
</reference>
<feature type="region of interest" description="Disordered" evidence="4">
    <location>
        <begin position="199"/>
        <end position="326"/>
    </location>
</feature>
<evidence type="ECO:0000256" key="4">
    <source>
        <dbReference type="SAM" id="MobiDB-lite"/>
    </source>
</evidence>
<evidence type="ECO:0000256" key="2">
    <source>
        <dbReference type="ARBA" id="ARBA00022723"/>
    </source>
</evidence>
<name>A0A9P5MRB0_9AGAM</name>
<dbReference type="GO" id="GO:0035556">
    <property type="term" value="P:intracellular signal transduction"/>
    <property type="evidence" value="ECO:0007669"/>
    <property type="project" value="InterPro"/>
</dbReference>
<dbReference type="SMART" id="SM00369">
    <property type="entry name" value="LRR_TYP"/>
    <property type="match status" value="10"/>
</dbReference>
<dbReference type="InterPro" id="IPR055071">
    <property type="entry name" value="RA_PHLPP-like"/>
</dbReference>
<keyword evidence="1" id="KW-0433">Leucine-rich repeat</keyword>
<dbReference type="InterPro" id="IPR001054">
    <property type="entry name" value="A/G_cyclase"/>
</dbReference>
<feature type="compositionally biased region" description="Basic and acidic residues" evidence="4">
    <location>
        <begin position="257"/>
        <end position="267"/>
    </location>
</feature>
<dbReference type="PANTHER" id="PTHR48051">
    <property type="match status" value="1"/>
</dbReference>
<dbReference type="PROSITE" id="PS50125">
    <property type="entry name" value="GUANYLATE_CYCLASE_2"/>
    <property type="match status" value="1"/>
</dbReference>
<sequence length="1828" mass="201485">MALGSQAYPRNPQLLVPPFTQTPLQSSTDLVWRGEPPTPPAKSPKSFGFSGKMPSFSPPRNQSGRSTRSTESNSAEDHASITGSTTSNGHRELRKPKSFMNPLNVIRRARSKARLDADVKEAQAAANKAQPLLPTFVSSGSSFLQMDPSSGKNALRVVRGREKKKSKGSTVPPVPSALQPDFNIDLNLERMEGIIDTSRLQSTHSGSISGATLDEASTSGLRTDGRAHTPSSSSSSQPHYGGPVFSDPFGSRPPSVRSREGNVDLRRMSPHTIAPVVLPRASGSQEGVASWTAPPSWVTGEQPEPDVSSSEDEKASASKRKARRRATVTRALQSHGMDTRNFKIRVYRANNEFHILTCSLATTVGQLSGKLNATLLSPGEREDHRLYLKERGRERMLAQTERPADIVRRRLEQVGYDVADGLDTLGEGDLNFLMKFVYKSTVLGPAEEDMIFTDYRNVDLTNKSLRTVPVTLYAHAEDIKSLTLSRNPMLDIPGDFVQLCTSLHELRLSNMCIKKVPQSVQNFTTLLGLDLSSNRIGDVNDIALYRLPDLQELRMQNNRMEKLPWYFPRLHVLRLLNISNNKFQDVPEEVCKMSGLEELDISFNMISHLPEDLQSLQRLKVLIVVGNRVTRIPDCFRRLSNLKVLDCRRNNITELGGVGLLPILEELLVGHNDVQALDLSSGSLLKKIDISHNDITQIFLAPGPVGRIPVSLTYLNVSSAKLSSLDDLALGQLTSLEELILDRNKFRAIPDSLGDLSLLQSFSCSDNLIGALPSSIGRLQRLERLDVHNNNLTEFPTALWNCGSLERINMTSNVIAHIRLPTLPPMSPTPLSPAVGMAESALSSTVTLVPVLPDRKASTAGSLSSTMTLVPGLPDRKASTANSLATTSRPLPPLVKSLQRLYLGENRLTDDALPLLMILRELRVLNLSFNDFQELPRPFFKEVVLLEELYLSGNKLAGLPTEDLPRLNKLEVLYLNGNRLLTLPQELGKVINLAVLDVGSNGLRYNISNWEFDWNWNFNKNLKYLNLSGNKHLRIQTWQRRGEREVASNELLERLAGFEELNQLRVLGLMDVTTTLAVNIPDDSEDRRVRTSVTLVNQLQYGIADNLGNREYLTMFDLVQPAFRESRDEAIFAMFGRSHASLHNTHISKFLTDNFVSTFAEQLKALDLSKGESHPDALRRTFLKLNRLTHDHLFSAYATNASGRKMSQASHRSAGAIIGMNPADAVGTVGGSSIGASGIVAYFRGHHLYVANVGNALAVMSRRGLAHVVSVKHEPFDRNEITRVRSAEGWVSPKGLVNDEADVSRSFGYYHLVPIVNARPDVSSLKLSELDEFLIIANNGLWDFVSYQTAVDIARSERGDPMIAAQKLRDFAISYGSEGTTMIMVISMAGMFSPRGQEKDYPLQDVEPFSPPRRNRKDEVGDNETGRLDPEIPPPVGQVVLAFTDIVNSTHLWDVNETAMRTAVTMHHQLLRRHVRICGGYEVKTEGDAFMVAFTTVSAALLWCGSIQMLLLDEPWPKEILDLPEGREVRDASGTLIARGLSLRMGIHCGAPVCEMDLVSRRMDYYGPMVNRASRVANSAAGGQILLSADALREMGAEEASLDLVTTVEALQSLEPEYINVGEKKLKGLEIPEVMTAMYPQKLLSRLHISIIAEQEQSALLVPTEDAFERSSSDELPPEFGVTTLSGGEEWSLTPEQVRELAYLTVRLQTLAGGRVFRPLPVRKGSRAQVIAPVDADDGLFLFSDLGALAPSVPERASEAELIGVLDFLLLQLELAAESVSSRLDRSPGDADAAADVEAIRAALDSRMQSGCPLEPGTLQQVLELLGR</sequence>
<dbReference type="InterPro" id="IPR032675">
    <property type="entry name" value="LRR_dom_sf"/>
</dbReference>
<dbReference type="SMART" id="SM00364">
    <property type="entry name" value="LRR_BAC"/>
    <property type="match status" value="11"/>
</dbReference>
<dbReference type="SUPFAM" id="SSF55073">
    <property type="entry name" value="Nucleotide cyclase"/>
    <property type="match status" value="1"/>
</dbReference>
<feature type="domain" description="PPM-type phosphatase" evidence="6">
    <location>
        <begin position="1100"/>
        <end position="1388"/>
    </location>
</feature>
<dbReference type="InterPro" id="IPR029787">
    <property type="entry name" value="Nucleotide_cyclase"/>
</dbReference>
<evidence type="ECO:0000256" key="3">
    <source>
        <dbReference type="ARBA" id="ARBA00022737"/>
    </source>
</evidence>
<feature type="compositionally biased region" description="Polar residues" evidence="4">
    <location>
        <begin position="199"/>
        <end position="221"/>
    </location>
</feature>
<dbReference type="CDD" id="cd00143">
    <property type="entry name" value="PP2Cc"/>
    <property type="match status" value="1"/>
</dbReference>
<gene>
    <name evidence="7" type="ORF">DFH94DRAFT_765179</name>
</gene>
<dbReference type="PROSITE" id="PS51450">
    <property type="entry name" value="LRR"/>
    <property type="match status" value="2"/>
</dbReference>
<dbReference type="Gene3D" id="3.80.10.10">
    <property type="entry name" value="Ribonuclease Inhibitor"/>
    <property type="match status" value="3"/>
</dbReference>
<dbReference type="InterPro" id="IPR050216">
    <property type="entry name" value="LRR_domain-containing"/>
</dbReference>
<feature type="compositionally biased region" description="Polar residues" evidence="4">
    <location>
        <begin position="58"/>
        <end position="73"/>
    </location>
</feature>
<keyword evidence="2" id="KW-0479">Metal-binding</keyword>
<dbReference type="OrthoDB" id="2021138at2759"/>
<dbReference type="GO" id="GO:0009190">
    <property type="term" value="P:cyclic nucleotide biosynthetic process"/>
    <property type="evidence" value="ECO:0007669"/>
    <property type="project" value="InterPro"/>
</dbReference>
<feature type="domain" description="Guanylate cyclase" evidence="5">
    <location>
        <begin position="1440"/>
        <end position="1577"/>
    </location>
</feature>
<dbReference type="PANTHER" id="PTHR48051:SF1">
    <property type="entry name" value="RAS SUPPRESSOR PROTEIN 1"/>
    <property type="match status" value="1"/>
</dbReference>
<evidence type="ECO:0000313" key="7">
    <source>
        <dbReference type="EMBL" id="KAF8472993.1"/>
    </source>
</evidence>
<dbReference type="InterPro" id="IPR036457">
    <property type="entry name" value="PPM-type-like_dom_sf"/>
</dbReference>
<dbReference type="Gene3D" id="3.30.70.1230">
    <property type="entry name" value="Nucleotide cyclase"/>
    <property type="match status" value="1"/>
</dbReference>
<evidence type="ECO:0000259" key="5">
    <source>
        <dbReference type="PROSITE" id="PS50125"/>
    </source>
</evidence>
<dbReference type="CDD" id="cd07302">
    <property type="entry name" value="CHD"/>
    <property type="match status" value="1"/>
</dbReference>
<evidence type="ECO:0008006" key="9">
    <source>
        <dbReference type="Google" id="ProtNLM"/>
    </source>
</evidence>
<dbReference type="Pfam" id="PF23010">
    <property type="entry name" value="RA_3"/>
    <property type="match status" value="1"/>
</dbReference>
<dbReference type="Pfam" id="PF00560">
    <property type="entry name" value="LRR_1"/>
    <property type="match status" value="1"/>
</dbReference>
<evidence type="ECO:0000259" key="6">
    <source>
        <dbReference type="PROSITE" id="PS51746"/>
    </source>
</evidence>
<evidence type="ECO:0000256" key="1">
    <source>
        <dbReference type="ARBA" id="ARBA00022614"/>
    </source>
</evidence>
<dbReference type="EMBL" id="WHVB01000019">
    <property type="protein sequence ID" value="KAF8472993.1"/>
    <property type="molecule type" value="Genomic_DNA"/>
</dbReference>
<accession>A0A9P5MRB0</accession>
<dbReference type="Pfam" id="PF00481">
    <property type="entry name" value="PP2C"/>
    <property type="match status" value="1"/>
</dbReference>
<dbReference type="PROSITE" id="PS51746">
    <property type="entry name" value="PPM_2"/>
    <property type="match status" value="1"/>
</dbReference>
<feature type="region of interest" description="Disordered" evidence="4">
    <location>
        <begin position="160"/>
        <end position="179"/>
    </location>
</feature>
<dbReference type="GO" id="GO:0046872">
    <property type="term" value="F:metal ion binding"/>
    <property type="evidence" value="ECO:0007669"/>
    <property type="project" value="UniProtKB-KW"/>
</dbReference>
<dbReference type="SUPFAM" id="SSF81606">
    <property type="entry name" value="PP2C-like"/>
    <property type="match status" value="1"/>
</dbReference>
<feature type="compositionally biased region" description="Basic residues" evidence="4">
    <location>
        <begin position="317"/>
        <end position="326"/>
    </location>
</feature>
<dbReference type="SMART" id="SM00044">
    <property type="entry name" value="CYCc"/>
    <property type="match status" value="1"/>
</dbReference>
<dbReference type="Proteomes" id="UP000759537">
    <property type="component" value="Unassembled WGS sequence"/>
</dbReference>
<feature type="region of interest" description="Disordered" evidence="4">
    <location>
        <begin position="1397"/>
        <end position="1432"/>
    </location>
</feature>
<keyword evidence="3" id="KW-0677">Repeat</keyword>
<feature type="compositionally biased region" description="Basic and acidic residues" evidence="4">
    <location>
        <begin position="1416"/>
        <end position="1430"/>
    </location>
</feature>
<dbReference type="Pfam" id="PF00211">
    <property type="entry name" value="Guanylate_cyc"/>
    <property type="match status" value="1"/>
</dbReference>
<dbReference type="Gene3D" id="3.60.40.10">
    <property type="entry name" value="PPM-type phosphatase domain"/>
    <property type="match status" value="1"/>
</dbReference>
<dbReference type="InterPro" id="IPR001932">
    <property type="entry name" value="PPM-type_phosphatase-like_dom"/>
</dbReference>
<feature type="region of interest" description="Disordered" evidence="4">
    <location>
        <begin position="1"/>
        <end position="103"/>
    </location>
</feature>